<keyword evidence="2" id="KW-1185">Reference proteome</keyword>
<gene>
    <name evidence="1" type="ORF">mMyoMyo1_009447</name>
</gene>
<evidence type="ECO:0000313" key="2">
    <source>
        <dbReference type="Proteomes" id="UP000527355"/>
    </source>
</evidence>
<dbReference type="AlphaFoldDB" id="A0A7J7SBL5"/>
<dbReference type="EMBL" id="JABWUV010000019">
    <property type="protein sequence ID" value="KAF6285876.1"/>
    <property type="molecule type" value="Genomic_DNA"/>
</dbReference>
<sequence>MSFMLLVGKSLHNWTDLCRFLCIHTFGKTMPHWAILMTRAHFAAEILQVRRKKPLQMALIPGEALTPCLPQTSKVQGPKSSLTLSSIPWAQQAAKTPCLSILFLQAPQKPLPGCSSASTRCLLCGHFFPIAVSGLQVLGHWQVDILRLYGAWRKS</sequence>
<dbReference type="Proteomes" id="UP000527355">
    <property type="component" value="Unassembled WGS sequence"/>
</dbReference>
<protein>
    <submittedName>
        <fullName evidence="1">Uncharacterized protein</fullName>
    </submittedName>
</protein>
<accession>A0A7J7SBL5</accession>
<comment type="caution">
    <text evidence="1">The sequence shown here is derived from an EMBL/GenBank/DDBJ whole genome shotgun (WGS) entry which is preliminary data.</text>
</comment>
<proteinExistence type="predicted"/>
<organism evidence="1 2">
    <name type="scientific">Myotis myotis</name>
    <name type="common">Greater mouse-eared bat</name>
    <name type="synonym">Vespertilio myotis</name>
    <dbReference type="NCBI Taxonomy" id="51298"/>
    <lineage>
        <taxon>Eukaryota</taxon>
        <taxon>Metazoa</taxon>
        <taxon>Chordata</taxon>
        <taxon>Craniata</taxon>
        <taxon>Vertebrata</taxon>
        <taxon>Euteleostomi</taxon>
        <taxon>Mammalia</taxon>
        <taxon>Eutheria</taxon>
        <taxon>Laurasiatheria</taxon>
        <taxon>Chiroptera</taxon>
        <taxon>Yangochiroptera</taxon>
        <taxon>Vespertilionidae</taxon>
        <taxon>Myotis</taxon>
    </lineage>
</organism>
<evidence type="ECO:0000313" key="1">
    <source>
        <dbReference type="EMBL" id="KAF6285876.1"/>
    </source>
</evidence>
<reference evidence="1 2" key="1">
    <citation type="journal article" date="2020" name="Nature">
        <title>Six reference-quality genomes reveal evolution of bat adaptations.</title>
        <authorList>
            <person name="Jebb D."/>
            <person name="Huang Z."/>
            <person name="Pippel M."/>
            <person name="Hughes G.M."/>
            <person name="Lavrichenko K."/>
            <person name="Devanna P."/>
            <person name="Winkler S."/>
            <person name="Jermiin L.S."/>
            <person name="Skirmuntt E.C."/>
            <person name="Katzourakis A."/>
            <person name="Burkitt-Gray L."/>
            <person name="Ray D.A."/>
            <person name="Sullivan K.A.M."/>
            <person name="Roscito J.G."/>
            <person name="Kirilenko B.M."/>
            <person name="Davalos L.M."/>
            <person name="Corthals A.P."/>
            <person name="Power M.L."/>
            <person name="Jones G."/>
            <person name="Ransome R.D."/>
            <person name="Dechmann D.K.N."/>
            <person name="Locatelli A.G."/>
            <person name="Puechmaille S.J."/>
            <person name="Fedrigo O."/>
            <person name="Jarvis E.D."/>
            <person name="Hiller M."/>
            <person name="Vernes S.C."/>
            <person name="Myers E.W."/>
            <person name="Teeling E.C."/>
        </authorList>
    </citation>
    <scope>NUCLEOTIDE SEQUENCE [LARGE SCALE GENOMIC DNA]</scope>
    <source>
        <strain evidence="1">MMyoMyo1</strain>
        <tissue evidence="1">Flight muscle</tissue>
    </source>
</reference>
<name>A0A7J7SBL5_MYOMY</name>